<reference evidence="1 2" key="1">
    <citation type="submission" date="2024-10" db="EMBL/GenBank/DDBJ databases">
        <title>The Natural Products Discovery Center: Release of the First 8490 Sequenced Strains for Exploring Actinobacteria Biosynthetic Diversity.</title>
        <authorList>
            <person name="Kalkreuter E."/>
            <person name="Kautsar S.A."/>
            <person name="Yang D."/>
            <person name="Bader C.D."/>
            <person name="Teijaro C.N."/>
            <person name="Fluegel L."/>
            <person name="Davis C.M."/>
            <person name="Simpson J.R."/>
            <person name="Lauterbach L."/>
            <person name="Steele A.D."/>
            <person name="Gui C."/>
            <person name="Meng S."/>
            <person name="Li G."/>
            <person name="Viehrig K."/>
            <person name="Ye F."/>
            <person name="Su P."/>
            <person name="Kiefer A.F."/>
            <person name="Nichols A."/>
            <person name="Cepeda A.J."/>
            <person name="Yan W."/>
            <person name="Fan B."/>
            <person name="Jiang Y."/>
            <person name="Adhikari A."/>
            <person name="Zheng C.-J."/>
            <person name="Schuster L."/>
            <person name="Cowan T.M."/>
            <person name="Smanski M.J."/>
            <person name="Chevrette M.G."/>
            <person name="De Carvalho L.P.S."/>
            <person name="Shen B."/>
        </authorList>
    </citation>
    <scope>NUCLEOTIDE SEQUENCE [LARGE SCALE GENOMIC DNA]</scope>
    <source>
        <strain evidence="1 2">NPDC015755</strain>
    </source>
</reference>
<keyword evidence="2" id="KW-1185">Reference proteome</keyword>
<evidence type="ECO:0008006" key="3">
    <source>
        <dbReference type="Google" id="ProtNLM"/>
    </source>
</evidence>
<dbReference type="Proteomes" id="UP001603013">
    <property type="component" value="Unassembled WGS sequence"/>
</dbReference>
<dbReference type="EMBL" id="JBIBSM010000016">
    <property type="protein sequence ID" value="MFF8279699.1"/>
    <property type="molecule type" value="Genomic_DNA"/>
</dbReference>
<name>A0ABW6YJB7_9ACTN</name>
<proteinExistence type="predicted"/>
<evidence type="ECO:0000313" key="1">
    <source>
        <dbReference type="EMBL" id="MFF8279699.1"/>
    </source>
</evidence>
<protein>
    <recommendedName>
        <fullName evidence="3">Integrase</fullName>
    </recommendedName>
</protein>
<gene>
    <name evidence="1" type="ORF">ACF05T_26915</name>
</gene>
<comment type="caution">
    <text evidence="1">The sequence shown here is derived from an EMBL/GenBank/DDBJ whole genome shotgun (WGS) entry which is preliminary data.</text>
</comment>
<dbReference type="RefSeq" id="WP_391936625.1">
    <property type="nucleotide sequence ID" value="NZ_JBIBSM010000016.1"/>
</dbReference>
<evidence type="ECO:0000313" key="2">
    <source>
        <dbReference type="Proteomes" id="UP001603013"/>
    </source>
</evidence>
<accession>A0ABW6YJB7</accession>
<organism evidence="1 2">
    <name type="scientific">Streptomyces lateritius</name>
    <dbReference type="NCBI Taxonomy" id="67313"/>
    <lineage>
        <taxon>Bacteria</taxon>
        <taxon>Bacillati</taxon>
        <taxon>Actinomycetota</taxon>
        <taxon>Actinomycetes</taxon>
        <taxon>Kitasatosporales</taxon>
        <taxon>Streptomycetaceae</taxon>
        <taxon>Streptomyces</taxon>
    </lineage>
</organism>
<sequence length="64" mass="7187">MARAGCIHEHACVRCSLLRPEPSQRDRLTEIRDNLLDRIAEAQREGWLGEVEGLEISLAGTRTS</sequence>